<reference evidence="8 9" key="1">
    <citation type="journal article" date="2023" name="Nucleic Acids Res.">
        <title>The hologenome of Daphnia magna reveals possible DNA methylation and microbiome-mediated evolution of the host genome.</title>
        <authorList>
            <person name="Chaturvedi A."/>
            <person name="Li X."/>
            <person name="Dhandapani V."/>
            <person name="Marshall H."/>
            <person name="Kissane S."/>
            <person name="Cuenca-Cambronero M."/>
            <person name="Asole G."/>
            <person name="Calvet F."/>
            <person name="Ruiz-Romero M."/>
            <person name="Marangio P."/>
            <person name="Guigo R."/>
            <person name="Rago D."/>
            <person name="Mirbahai L."/>
            <person name="Eastwood N."/>
            <person name="Colbourne J.K."/>
            <person name="Zhou J."/>
            <person name="Mallon E."/>
            <person name="Orsini L."/>
        </authorList>
    </citation>
    <scope>NUCLEOTIDE SEQUENCE [LARGE SCALE GENOMIC DNA]</scope>
    <source>
        <strain evidence="8">LRV0_1</strain>
    </source>
</reference>
<comment type="caution">
    <text evidence="8">The sequence shown here is derived from an EMBL/GenBank/DDBJ whole genome shotgun (WGS) entry which is preliminary data.</text>
</comment>
<sequence length="204" mass="22552">ASFFSKSLPREVPPPRCKYSKSYYKSRLSYPSTHHQSAVRFSQQQLTNQRNKLNKMDTLKTVNVSAVQNTWAIVNKDLNTHAPHFYVALLTAHPEYQPMFPTIANVPAGELLNNAALKTLSVNVLTKLSELIGCMGNPDALNAQLVDLANQHKGRGTTRAHFDNLSKVLIDFLAAKLGGEFTPEARQAWTATMQGINTVVEASS</sequence>
<evidence type="ECO:0000256" key="1">
    <source>
        <dbReference type="ARBA" id="ARBA00022448"/>
    </source>
</evidence>
<keyword evidence="5" id="KW-0408">Iron</keyword>
<name>A0ABQ9ZPK2_9CRUS</name>
<keyword evidence="1 6" id="KW-0813">Transport</keyword>
<dbReference type="InterPro" id="IPR012292">
    <property type="entry name" value="Globin/Proto"/>
</dbReference>
<dbReference type="PRINTS" id="PR00611">
    <property type="entry name" value="ERYTHCRUORIN"/>
</dbReference>
<evidence type="ECO:0000256" key="5">
    <source>
        <dbReference type="ARBA" id="ARBA00023004"/>
    </source>
</evidence>
<dbReference type="CDD" id="cd01040">
    <property type="entry name" value="Mb-like"/>
    <property type="match status" value="1"/>
</dbReference>
<keyword evidence="3 6" id="KW-0561">Oxygen transport</keyword>
<comment type="similarity">
    <text evidence="6">Belongs to the globin family.</text>
</comment>
<feature type="non-terminal residue" evidence="8">
    <location>
        <position position="1"/>
    </location>
</feature>
<dbReference type="PANTHER" id="PTHR47217">
    <property type="entry name" value="GLOBIN-LIKE PROTEIN"/>
    <property type="match status" value="1"/>
</dbReference>
<feature type="domain" description="Globin" evidence="7">
    <location>
        <begin position="58"/>
        <end position="204"/>
    </location>
</feature>
<keyword evidence="2 6" id="KW-0349">Heme</keyword>
<dbReference type="PANTHER" id="PTHR47217:SF1">
    <property type="entry name" value="GLOBIN-LIKE PROTEIN"/>
    <property type="match status" value="1"/>
</dbReference>
<evidence type="ECO:0000313" key="9">
    <source>
        <dbReference type="Proteomes" id="UP001234178"/>
    </source>
</evidence>
<keyword evidence="4" id="KW-0479">Metal-binding</keyword>
<evidence type="ECO:0000313" key="8">
    <source>
        <dbReference type="EMBL" id="KAK4014836.1"/>
    </source>
</evidence>
<gene>
    <name evidence="8" type="ORF">OUZ56_027346</name>
</gene>
<evidence type="ECO:0000259" key="7">
    <source>
        <dbReference type="PROSITE" id="PS01033"/>
    </source>
</evidence>
<dbReference type="InterPro" id="IPR000971">
    <property type="entry name" value="Globin"/>
</dbReference>
<dbReference type="InterPro" id="IPR002336">
    <property type="entry name" value="Erythrocruorin"/>
</dbReference>
<dbReference type="Gene3D" id="1.10.490.10">
    <property type="entry name" value="Globins"/>
    <property type="match status" value="1"/>
</dbReference>
<organism evidence="8 9">
    <name type="scientific">Daphnia magna</name>
    <dbReference type="NCBI Taxonomy" id="35525"/>
    <lineage>
        <taxon>Eukaryota</taxon>
        <taxon>Metazoa</taxon>
        <taxon>Ecdysozoa</taxon>
        <taxon>Arthropoda</taxon>
        <taxon>Crustacea</taxon>
        <taxon>Branchiopoda</taxon>
        <taxon>Diplostraca</taxon>
        <taxon>Cladocera</taxon>
        <taxon>Anomopoda</taxon>
        <taxon>Daphniidae</taxon>
        <taxon>Daphnia</taxon>
    </lineage>
</organism>
<accession>A0ABQ9ZPK2</accession>
<dbReference type="PROSITE" id="PS01033">
    <property type="entry name" value="GLOBIN"/>
    <property type="match status" value="1"/>
</dbReference>
<protein>
    <recommendedName>
        <fullName evidence="7">Globin domain-containing protein</fullName>
    </recommendedName>
</protein>
<keyword evidence="9" id="KW-1185">Reference proteome</keyword>
<dbReference type="SUPFAM" id="SSF46458">
    <property type="entry name" value="Globin-like"/>
    <property type="match status" value="1"/>
</dbReference>
<dbReference type="Proteomes" id="UP001234178">
    <property type="component" value="Unassembled WGS sequence"/>
</dbReference>
<evidence type="ECO:0000256" key="2">
    <source>
        <dbReference type="ARBA" id="ARBA00022617"/>
    </source>
</evidence>
<proteinExistence type="inferred from homology"/>
<evidence type="ECO:0000256" key="4">
    <source>
        <dbReference type="ARBA" id="ARBA00022723"/>
    </source>
</evidence>
<dbReference type="InterPro" id="IPR044399">
    <property type="entry name" value="Mb-like_M"/>
</dbReference>
<evidence type="ECO:0000256" key="3">
    <source>
        <dbReference type="ARBA" id="ARBA00022621"/>
    </source>
</evidence>
<dbReference type="Pfam" id="PF00042">
    <property type="entry name" value="Globin"/>
    <property type="match status" value="1"/>
</dbReference>
<dbReference type="EMBL" id="JAOYFB010000004">
    <property type="protein sequence ID" value="KAK4014836.1"/>
    <property type="molecule type" value="Genomic_DNA"/>
</dbReference>
<dbReference type="InterPro" id="IPR009050">
    <property type="entry name" value="Globin-like_sf"/>
</dbReference>
<evidence type="ECO:0000256" key="6">
    <source>
        <dbReference type="RuleBase" id="RU000356"/>
    </source>
</evidence>